<dbReference type="NCBIfam" id="TIGR02428">
    <property type="entry name" value="pcaJ_scoB_fam"/>
    <property type="match status" value="1"/>
</dbReference>
<dbReference type="InterPro" id="IPR012791">
    <property type="entry name" value="3-oxoacid_CoA-transf_B"/>
</dbReference>
<dbReference type="SMART" id="SM00882">
    <property type="entry name" value="CoA_trans"/>
    <property type="match status" value="1"/>
</dbReference>
<protein>
    <recommendedName>
        <fullName evidence="5">Acetate CoA-transferase</fullName>
    </recommendedName>
</protein>
<dbReference type="GO" id="GO:0008410">
    <property type="term" value="F:CoA-transferase activity"/>
    <property type="evidence" value="ECO:0007669"/>
    <property type="project" value="InterPro"/>
</dbReference>
<dbReference type="InterPro" id="IPR004165">
    <property type="entry name" value="CoA_trans_fam_I"/>
</dbReference>
<comment type="similarity">
    <text evidence="1">Belongs to the 3-oxoacid CoA-transferase subunit B family.</text>
</comment>
<dbReference type="InterPro" id="IPR037171">
    <property type="entry name" value="NagB/RpiA_transferase-like"/>
</dbReference>
<dbReference type="STRING" id="1794912.AXX12_06335"/>
<evidence type="ECO:0000313" key="3">
    <source>
        <dbReference type="EMBL" id="KYZ76058.1"/>
    </source>
</evidence>
<evidence type="ECO:0000313" key="4">
    <source>
        <dbReference type="Proteomes" id="UP000076268"/>
    </source>
</evidence>
<proteinExistence type="inferred from homology"/>
<dbReference type="OrthoDB" id="9778604at2"/>
<dbReference type="Pfam" id="PF01144">
    <property type="entry name" value="CoA_trans"/>
    <property type="match status" value="1"/>
</dbReference>
<dbReference type="Gene3D" id="3.40.1080.10">
    <property type="entry name" value="Glutaconate Coenzyme A-transferase"/>
    <property type="match status" value="1"/>
</dbReference>
<name>A0A154BRA8_ANASB</name>
<dbReference type="AlphaFoldDB" id="A0A154BRA8"/>
<evidence type="ECO:0000256" key="2">
    <source>
        <dbReference type="ARBA" id="ARBA00022679"/>
    </source>
</evidence>
<dbReference type="RefSeq" id="WP_066240843.1">
    <property type="nucleotide sequence ID" value="NZ_LSGP01000017.1"/>
</dbReference>
<evidence type="ECO:0000256" key="1">
    <source>
        <dbReference type="ARBA" id="ARBA00007047"/>
    </source>
</evidence>
<comment type="caution">
    <text evidence="3">The sequence shown here is derived from an EMBL/GenBank/DDBJ whole genome shotgun (WGS) entry which is preliminary data.</text>
</comment>
<reference evidence="3 4" key="1">
    <citation type="submission" date="2016-02" db="EMBL/GenBank/DDBJ databases">
        <title>Anaerosporomusa subterraneum gen. nov., sp. nov., a spore-forming obligate anaerobe isolated from saprolite.</title>
        <authorList>
            <person name="Choi J.K."/>
            <person name="Shah M."/>
            <person name="Yee N."/>
        </authorList>
    </citation>
    <scope>NUCLEOTIDE SEQUENCE [LARGE SCALE GENOMIC DNA]</scope>
    <source>
        <strain evidence="3 4">RU4</strain>
    </source>
</reference>
<dbReference type="PANTHER" id="PTHR13707">
    <property type="entry name" value="KETOACID-COENZYME A TRANSFERASE"/>
    <property type="match status" value="1"/>
</dbReference>
<dbReference type="PANTHER" id="PTHR13707:SF57">
    <property type="entry name" value="SUCCINYL-COA:3-KETOACID COENZYME A TRANSFERASE SUBUNIT B-RELATED"/>
    <property type="match status" value="1"/>
</dbReference>
<keyword evidence="2" id="KW-0808">Transferase</keyword>
<sequence length="219" mass="23236">MDARVLIAKRAAQEIKDGQLVNLGFGMPTQVSNYLPEGIHVLFHAENGVFGVGPKPKASEALADMTNAGAEPITLVPGAAIMDLATSLGAMRSGRLDVTILGALEVDQMGNIANWAVQRNGKWWPGIGGAMDLCYGTEVVIACLMHADKGGESKIMKKCALPLTGKGCVKTIITDKAVFEVGENVLILKEHAPGVTLEEIKTLTEADFVVADTFCEMKL</sequence>
<accession>A0A154BRA8</accession>
<evidence type="ECO:0008006" key="5">
    <source>
        <dbReference type="Google" id="ProtNLM"/>
    </source>
</evidence>
<keyword evidence="4" id="KW-1185">Reference proteome</keyword>
<gene>
    <name evidence="3" type="ORF">AXX12_06335</name>
</gene>
<dbReference type="EMBL" id="LSGP01000017">
    <property type="protein sequence ID" value="KYZ76058.1"/>
    <property type="molecule type" value="Genomic_DNA"/>
</dbReference>
<organism evidence="3 4">
    <name type="scientific">Anaerosporomusa subterranea</name>
    <dbReference type="NCBI Taxonomy" id="1794912"/>
    <lineage>
        <taxon>Bacteria</taxon>
        <taxon>Bacillati</taxon>
        <taxon>Bacillota</taxon>
        <taxon>Negativicutes</taxon>
        <taxon>Acetonemataceae</taxon>
        <taxon>Anaerosporomusa</taxon>
    </lineage>
</organism>
<dbReference type="Proteomes" id="UP000076268">
    <property type="component" value="Unassembled WGS sequence"/>
</dbReference>
<dbReference type="SUPFAM" id="SSF100950">
    <property type="entry name" value="NagB/RpiA/CoA transferase-like"/>
    <property type="match status" value="1"/>
</dbReference>